<feature type="non-terminal residue" evidence="2">
    <location>
        <position position="1"/>
    </location>
</feature>
<reference evidence="2" key="1">
    <citation type="journal article" date="2015" name="Nature">
        <title>Complex archaea that bridge the gap between prokaryotes and eukaryotes.</title>
        <authorList>
            <person name="Spang A."/>
            <person name="Saw J.H."/>
            <person name="Jorgensen S.L."/>
            <person name="Zaremba-Niedzwiedzka K."/>
            <person name="Martijn J."/>
            <person name="Lind A.E."/>
            <person name="van Eijk R."/>
            <person name="Schleper C."/>
            <person name="Guy L."/>
            <person name="Ettema T.J."/>
        </authorList>
    </citation>
    <scope>NUCLEOTIDE SEQUENCE</scope>
</reference>
<comment type="caution">
    <text evidence="2">The sequence shown here is derived from an EMBL/GenBank/DDBJ whole genome shotgun (WGS) entry which is preliminary data.</text>
</comment>
<evidence type="ECO:0000256" key="1">
    <source>
        <dbReference type="SAM" id="MobiDB-lite"/>
    </source>
</evidence>
<feature type="non-terminal residue" evidence="2">
    <location>
        <position position="375"/>
    </location>
</feature>
<accession>A0A0F9A6H9</accession>
<dbReference type="InterPro" id="IPR058003">
    <property type="entry name" value="Phage_gp12"/>
</dbReference>
<sequence>TIASPTGDETDVHVTSIGRKLIMSIDLFEHQHETMHEIAFALQNAFRALGETDLTLHWDDAGSNAGFFEISPAHRGDTSINILASSATHPDVVALGNLVTSNTPPFETEDSHIDGTGTVDFGAARGTEDSPFINPTDRWTRTAAPSDGGGRLDATTMPIQIVRTTISPLVFDVDPVAWVDRLDGDNQSNPLSELWSEGLNISAMGFYKNRFALAGDEVITFSQSGDVFNFFNEQFDNVGGADPITRTLADSERVTLISDVIPYRSKVFIFTETDVQFQITSEDAFTPSDATITVSSRNANTASVTPTTASDKMYVAADDGKSGTIDEYTYDDLLVSTDAVDIAAHVPDLLPTDIKRIVSSSNHGTLAAIGTDGFT</sequence>
<dbReference type="EMBL" id="LAZR01059445">
    <property type="protein sequence ID" value="KKK67771.1"/>
    <property type="molecule type" value="Genomic_DNA"/>
</dbReference>
<dbReference type="Pfam" id="PF25675">
    <property type="entry name" value="Phage_nozzle"/>
    <property type="match status" value="1"/>
</dbReference>
<protein>
    <submittedName>
        <fullName evidence="2">Uncharacterized protein</fullName>
    </submittedName>
</protein>
<evidence type="ECO:0000313" key="2">
    <source>
        <dbReference type="EMBL" id="KKK67771.1"/>
    </source>
</evidence>
<organism evidence="2">
    <name type="scientific">marine sediment metagenome</name>
    <dbReference type="NCBI Taxonomy" id="412755"/>
    <lineage>
        <taxon>unclassified sequences</taxon>
        <taxon>metagenomes</taxon>
        <taxon>ecological metagenomes</taxon>
    </lineage>
</organism>
<gene>
    <name evidence="2" type="ORF">LCGC14_2950740</name>
</gene>
<dbReference type="AlphaFoldDB" id="A0A0F9A6H9"/>
<feature type="region of interest" description="Disordered" evidence="1">
    <location>
        <begin position="130"/>
        <end position="152"/>
    </location>
</feature>
<proteinExistence type="predicted"/>
<name>A0A0F9A6H9_9ZZZZ</name>